<dbReference type="GO" id="GO:0009253">
    <property type="term" value="P:peptidoglycan catabolic process"/>
    <property type="evidence" value="ECO:0007669"/>
    <property type="project" value="InterPro"/>
</dbReference>
<dbReference type="Pfam" id="PF01520">
    <property type="entry name" value="Amidase_3"/>
    <property type="match status" value="1"/>
</dbReference>
<keyword evidence="1" id="KW-0378">Hydrolase</keyword>
<accession>A0A1D9PQE1</accession>
<accession>A0A2D3DT56</accession>
<gene>
    <name evidence="1" type="primary">lytC_1</name>
    <name evidence="1" type="ORF">BACVE_002237</name>
</gene>
<dbReference type="PANTHER" id="PTHR30032:SF1">
    <property type="entry name" value="N-ACETYLMURAMOYL-L-ALANINE AMIDASE LYTC"/>
    <property type="match status" value="1"/>
</dbReference>
<dbReference type="Gene3D" id="3.40.50.12090">
    <property type="match status" value="2"/>
</dbReference>
<dbReference type="STRING" id="1449088.AJ82_18500"/>
<evidence type="ECO:0000313" key="1">
    <source>
        <dbReference type="EMBL" id="QOY27226.1"/>
    </source>
</evidence>
<sequence length="496" mass="51899">MRSYLKVLIISMLGLILFIPSALADNAVKRVGGSNRYGTAAALSKQVYSTASTAVVVGGGSYADAISAAPMAYQKNAPLLYTNKDNLSSETKTRLKELKTKTVIIVGGTPAVSANTANQIKALGISVKRISGSNRYDTAAKVAKEMPAASKAVIANGFLYADAIAAIPYAAKNGYPILFTNKTAINSATAGAIKSKGIKSSIVAGGTGSINASVFKKLPSPKRISGSNRYELAANLVQQLNLPTGNVFVSNGFGYADSIAGAALAAKKKQSIILTNGSNLSKETRVFIGRKKLSSFTIIGNTPAVSSNVANQLKNPAAGKTILIDPGHGGKDSGSIGNGILEKDVNLDIAKRLNTKLNASGALPVMTRSNDTFYSLQERVNKGATAGADLFISVHGNANDATSANGTETYYDETYQAAASKRLAGQIQPKVVNALKTRDRAVKTAPFYVIKYSKMPSVLVETAFITNPSDASKLKQASYKEKAAAAINDGIVSYYK</sequence>
<dbReference type="EC" id="3.5.1.28" evidence="1"/>
<protein>
    <submittedName>
        <fullName evidence="1">N-acetylmuramoyl-L-alanine amidase LytC</fullName>
        <ecNumber evidence="1">3.5.1.28</ecNumber>
    </submittedName>
</protein>
<dbReference type="Proteomes" id="UP000587477">
    <property type="component" value="Chromosome"/>
</dbReference>
<name>A0A1D9PQE1_BACVE</name>
<dbReference type="GO" id="GO:0008745">
    <property type="term" value="F:N-acetylmuramoyl-L-alanine amidase activity"/>
    <property type="evidence" value="ECO:0007669"/>
    <property type="project" value="UniProtKB-EC"/>
</dbReference>
<dbReference type="SMART" id="SM00646">
    <property type="entry name" value="Ami_3"/>
    <property type="match status" value="1"/>
</dbReference>
<dbReference type="Gene3D" id="3.40.630.40">
    <property type="entry name" value="Zn-dependent exopeptidases"/>
    <property type="match status" value="1"/>
</dbReference>
<dbReference type="RefSeq" id="WP_021494104.1">
    <property type="nucleotide sequence ID" value="NZ_AP024501.1"/>
</dbReference>
<dbReference type="AlphaFoldDB" id="A0A1D9PQE1"/>
<dbReference type="EMBL" id="CP063687">
    <property type="protein sequence ID" value="QOY27226.1"/>
    <property type="molecule type" value="Genomic_DNA"/>
</dbReference>
<dbReference type="Pfam" id="PF04122">
    <property type="entry name" value="CW_binding_2"/>
    <property type="match status" value="3"/>
</dbReference>
<proteinExistence type="predicted"/>
<dbReference type="CDD" id="cd02696">
    <property type="entry name" value="MurNAc-LAA"/>
    <property type="match status" value="1"/>
</dbReference>
<dbReference type="InterPro" id="IPR051922">
    <property type="entry name" value="Bact_Sporulation_Assoc"/>
</dbReference>
<reference evidence="2" key="1">
    <citation type="submission" date="2020-10" db="EMBL/GenBank/DDBJ databases">
        <title>Complete genome sequence of Bacillus velezensis NST6.</title>
        <authorList>
            <person name="Choi J."/>
        </authorList>
    </citation>
    <scope>NUCLEOTIDE SEQUENCE [LARGE SCALE GENOMIC DNA]</scope>
    <source>
        <strain evidence="2">NST6</strain>
    </source>
</reference>
<evidence type="ECO:0000313" key="2">
    <source>
        <dbReference type="Proteomes" id="UP000587477"/>
    </source>
</evidence>
<organism evidence="1 2">
    <name type="scientific">Bacillus velezensis</name>
    <dbReference type="NCBI Taxonomy" id="492670"/>
    <lineage>
        <taxon>Bacteria</taxon>
        <taxon>Bacillati</taxon>
        <taxon>Bacillota</taxon>
        <taxon>Bacilli</taxon>
        <taxon>Bacillales</taxon>
        <taxon>Bacillaceae</taxon>
        <taxon>Bacillus</taxon>
        <taxon>Bacillus amyloliquefaciens group</taxon>
    </lineage>
</organism>
<dbReference type="SUPFAM" id="SSF53187">
    <property type="entry name" value="Zn-dependent exopeptidases"/>
    <property type="match status" value="1"/>
</dbReference>
<dbReference type="InterPro" id="IPR002508">
    <property type="entry name" value="MurNAc-LAA_cat"/>
</dbReference>
<dbReference type="InterPro" id="IPR007253">
    <property type="entry name" value="Cell_wall-bd_2"/>
</dbReference>
<dbReference type="PANTHER" id="PTHR30032">
    <property type="entry name" value="N-ACETYLMURAMOYL-L-ALANINE AMIDASE-RELATED"/>
    <property type="match status" value="1"/>
</dbReference>